<reference evidence="2 3" key="1">
    <citation type="journal article" date="2004" name="Science">
        <title>The genome of the diatom Thalassiosira pseudonana: ecology, evolution, and metabolism.</title>
        <authorList>
            <person name="Armbrust E.V."/>
            <person name="Berges J.A."/>
            <person name="Bowler C."/>
            <person name="Green B.R."/>
            <person name="Martinez D."/>
            <person name="Putnam N.H."/>
            <person name="Zhou S."/>
            <person name="Allen A.E."/>
            <person name="Apt K.E."/>
            <person name="Bechner M."/>
            <person name="Brzezinski M.A."/>
            <person name="Chaal B.K."/>
            <person name="Chiovitti A."/>
            <person name="Davis A.K."/>
            <person name="Demarest M.S."/>
            <person name="Detter J.C."/>
            <person name="Glavina T."/>
            <person name="Goodstein D."/>
            <person name="Hadi M.Z."/>
            <person name="Hellsten U."/>
            <person name="Hildebrand M."/>
            <person name="Jenkins B.D."/>
            <person name="Jurka J."/>
            <person name="Kapitonov V.V."/>
            <person name="Kroger N."/>
            <person name="Lau W.W."/>
            <person name="Lane T.W."/>
            <person name="Larimer F.W."/>
            <person name="Lippmeier J.C."/>
            <person name="Lucas S."/>
            <person name="Medina M."/>
            <person name="Montsant A."/>
            <person name="Obornik M."/>
            <person name="Parker M.S."/>
            <person name="Palenik B."/>
            <person name="Pazour G.J."/>
            <person name="Richardson P.M."/>
            <person name="Rynearson T.A."/>
            <person name="Saito M.A."/>
            <person name="Schwartz D.C."/>
            <person name="Thamatrakoln K."/>
            <person name="Valentin K."/>
            <person name="Vardi A."/>
            <person name="Wilkerson F.P."/>
            <person name="Rokhsar D.S."/>
        </authorList>
    </citation>
    <scope>NUCLEOTIDE SEQUENCE [LARGE SCALE GENOMIC DNA]</scope>
    <source>
        <strain evidence="2 3">CCMP1335</strain>
    </source>
</reference>
<name>B8CEA5_THAPS</name>
<accession>B8CEA5</accession>
<feature type="compositionally biased region" description="Basic and acidic residues" evidence="1">
    <location>
        <begin position="254"/>
        <end position="269"/>
    </location>
</feature>
<feature type="region of interest" description="Disordered" evidence="1">
    <location>
        <begin position="221"/>
        <end position="274"/>
    </location>
</feature>
<sequence>MLNFTEEQSKVLPFQFGCPVWHYDPSDNGKTLRQGVVESASMDMTKPMDHKDRIVYGVSFNGKRIKSNSGSEQLSEQDLAYGSQCSVFIRPKEEGGDPLRGTILLSEKSPTDATKFVYTVMILMEGNQARFEDGVECDRIKYREVTPKHKPLEMKVEPKAEQQDVQNQQLTLVPSASITREVVPPPPVAAASVRHNDSPNLSAITCDTVTRHEGSVHNRSVASMQPNMVSSVPPPPFLQHHQQHYHHASVASRATERKHTTTHHDESSVSKRARLSDYYGGESVSRQVVRPPVVRRMDIYVPLWLQKDRTARSDLFLNQIEREANCIIEIIDNEPISSREKLTPMVIAVSPKAETPKDANKDLFYARTKIQELMLGFVGNDGSKGRLMFEIGKSCNGPHRPKDSYAVRQPDPFGKGAVRWMSVIELPSEDHSFGRKTFHGDFLLDRSILDYIAKKTGCRIKLIGDEFRFPCRLCDPYVFVTGDTSSHFSDTDQAVRIIKDEINRHMRKCSWRCYY</sequence>
<dbReference type="GeneID" id="7442141"/>
<keyword evidence="3" id="KW-1185">Reference proteome</keyword>
<evidence type="ECO:0000313" key="3">
    <source>
        <dbReference type="Proteomes" id="UP000001449"/>
    </source>
</evidence>
<dbReference type="AlphaFoldDB" id="B8CEA5"/>
<reference evidence="2 3" key="2">
    <citation type="journal article" date="2008" name="Nature">
        <title>The Phaeodactylum genome reveals the evolutionary history of diatom genomes.</title>
        <authorList>
            <person name="Bowler C."/>
            <person name="Allen A.E."/>
            <person name="Badger J.H."/>
            <person name="Grimwood J."/>
            <person name="Jabbari K."/>
            <person name="Kuo A."/>
            <person name="Maheswari U."/>
            <person name="Martens C."/>
            <person name="Maumus F."/>
            <person name="Otillar R.P."/>
            <person name="Rayko E."/>
            <person name="Salamov A."/>
            <person name="Vandepoele K."/>
            <person name="Beszteri B."/>
            <person name="Gruber A."/>
            <person name="Heijde M."/>
            <person name="Katinka M."/>
            <person name="Mock T."/>
            <person name="Valentin K."/>
            <person name="Verret F."/>
            <person name="Berges J.A."/>
            <person name="Brownlee C."/>
            <person name="Cadoret J.P."/>
            <person name="Chiovitti A."/>
            <person name="Choi C.J."/>
            <person name="Coesel S."/>
            <person name="De Martino A."/>
            <person name="Detter J.C."/>
            <person name="Durkin C."/>
            <person name="Falciatore A."/>
            <person name="Fournet J."/>
            <person name="Haruta M."/>
            <person name="Huysman M.J."/>
            <person name="Jenkins B.D."/>
            <person name="Jiroutova K."/>
            <person name="Jorgensen R.E."/>
            <person name="Joubert Y."/>
            <person name="Kaplan A."/>
            <person name="Kroger N."/>
            <person name="Kroth P.G."/>
            <person name="La Roche J."/>
            <person name="Lindquist E."/>
            <person name="Lommer M."/>
            <person name="Martin-Jezequel V."/>
            <person name="Lopez P.J."/>
            <person name="Lucas S."/>
            <person name="Mangogna M."/>
            <person name="McGinnis K."/>
            <person name="Medlin L.K."/>
            <person name="Montsant A."/>
            <person name="Oudot-Le Secq M.P."/>
            <person name="Napoli C."/>
            <person name="Obornik M."/>
            <person name="Parker M.S."/>
            <person name="Petit J.L."/>
            <person name="Porcel B.M."/>
            <person name="Poulsen N."/>
            <person name="Robison M."/>
            <person name="Rychlewski L."/>
            <person name="Rynearson T.A."/>
            <person name="Schmutz J."/>
            <person name="Shapiro H."/>
            <person name="Siaut M."/>
            <person name="Stanley M."/>
            <person name="Sussman M.R."/>
            <person name="Taylor A.R."/>
            <person name="Vardi A."/>
            <person name="von Dassow P."/>
            <person name="Vyverman W."/>
            <person name="Willis A."/>
            <person name="Wyrwicz L.S."/>
            <person name="Rokhsar D.S."/>
            <person name="Weissenbach J."/>
            <person name="Armbrust E.V."/>
            <person name="Green B.R."/>
            <person name="Van de Peer Y."/>
            <person name="Grigoriev I.V."/>
        </authorList>
    </citation>
    <scope>NUCLEOTIDE SEQUENCE [LARGE SCALE GENOMIC DNA]</scope>
    <source>
        <strain evidence="2 3">CCMP1335</strain>
    </source>
</reference>
<dbReference type="KEGG" id="tps:THAPSDRAFT_25292"/>
<dbReference type="InParanoid" id="B8CEA5"/>
<dbReference type="PaxDb" id="35128-Thaps25292"/>
<feature type="compositionally biased region" description="Polar residues" evidence="1">
    <location>
        <begin position="221"/>
        <end position="230"/>
    </location>
</feature>
<gene>
    <name evidence="2" type="ORF">THAPSDRAFT_25292</name>
</gene>
<dbReference type="Proteomes" id="UP000001449">
    <property type="component" value="Chromosome 17"/>
</dbReference>
<dbReference type="RefSeq" id="XP_002294516.1">
    <property type="nucleotide sequence ID" value="XM_002294480.1"/>
</dbReference>
<evidence type="ECO:0000256" key="1">
    <source>
        <dbReference type="SAM" id="MobiDB-lite"/>
    </source>
</evidence>
<dbReference type="EMBL" id="CM000651">
    <property type="protein sequence ID" value="EED88350.1"/>
    <property type="molecule type" value="Genomic_DNA"/>
</dbReference>
<dbReference type="HOGENOM" id="CLU_529484_0_0_1"/>
<evidence type="ECO:0000313" key="2">
    <source>
        <dbReference type="EMBL" id="EED88350.1"/>
    </source>
</evidence>
<proteinExistence type="predicted"/>
<protein>
    <submittedName>
        <fullName evidence="2">Uncharacterized protein</fullName>
    </submittedName>
</protein>
<organism evidence="2 3">
    <name type="scientific">Thalassiosira pseudonana</name>
    <name type="common">Marine diatom</name>
    <name type="synonym">Cyclotella nana</name>
    <dbReference type="NCBI Taxonomy" id="35128"/>
    <lineage>
        <taxon>Eukaryota</taxon>
        <taxon>Sar</taxon>
        <taxon>Stramenopiles</taxon>
        <taxon>Ochrophyta</taxon>
        <taxon>Bacillariophyta</taxon>
        <taxon>Coscinodiscophyceae</taxon>
        <taxon>Thalassiosirophycidae</taxon>
        <taxon>Thalassiosirales</taxon>
        <taxon>Thalassiosiraceae</taxon>
        <taxon>Thalassiosira</taxon>
    </lineage>
</organism>